<proteinExistence type="predicted"/>
<dbReference type="SUPFAM" id="SSF54768">
    <property type="entry name" value="dsRNA-binding domain-like"/>
    <property type="match status" value="1"/>
</dbReference>
<reference evidence="3 4" key="1">
    <citation type="submission" date="2015-07" db="EMBL/GenBank/DDBJ databases">
        <authorList>
            <person name="Noorani M."/>
        </authorList>
    </citation>
    <scope>NUCLEOTIDE SEQUENCE [LARGE SCALE GENOMIC DNA]</scope>
    <source>
        <strain evidence="3">BBA 69670</strain>
    </source>
</reference>
<feature type="region of interest" description="Disordered" evidence="1">
    <location>
        <begin position="59"/>
        <end position="87"/>
    </location>
</feature>
<dbReference type="AlphaFoldDB" id="A0A0K6G4U8"/>
<accession>A0A0K6G4U8</accession>
<organism evidence="3 4">
    <name type="scientific">Rhizoctonia solani</name>
    <dbReference type="NCBI Taxonomy" id="456999"/>
    <lineage>
        <taxon>Eukaryota</taxon>
        <taxon>Fungi</taxon>
        <taxon>Dikarya</taxon>
        <taxon>Basidiomycota</taxon>
        <taxon>Agaricomycotina</taxon>
        <taxon>Agaricomycetes</taxon>
        <taxon>Cantharellales</taxon>
        <taxon>Ceratobasidiaceae</taxon>
        <taxon>Rhizoctonia</taxon>
    </lineage>
</organism>
<gene>
    <name evidence="3" type="ORF">RSOLAG22IIIB_05229</name>
</gene>
<evidence type="ECO:0000313" key="4">
    <source>
        <dbReference type="Proteomes" id="UP000044841"/>
    </source>
</evidence>
<dbReference type="EMBL" id="CYGV01001367">
    <property type="protein sequence ID" value="CUA73282.1"/>
    <property type="molecule type" value="Genomic_DNA"/>
</dbReference>
<evidence type="ECO:0000313" key="3">
    <source>
        <dbReference type="EMBL" id="CUA73282.1"/>
    </source>
</evidence>
<dbReference type="Gene3D" id="3.30.160.20">
    <property type="match status" value="1"/>
</dbReference>
<feature type="compositionally biased region" description="Basic and acidic residues" evidence="1">
    <location>
        <begin position="71"/>
        <end position="87"/>
    </location>
</feature>
<evidence type="ECO:0000259" key="2">
    <source>
        <dbReference type="Pfam" id="PF00035"/>
    </source>
</evidence>
<protein>
    <recommendedName>
        <fullName evidence="2">DRBM domain-containing protein</fullName>
    </recommendedName>
</protein>
<feature type="domain" description="DRBM" evidence="2">
    <location>
        <begin position="19"/>
        <end position="78"/>
    </location>
</feature>
<dbReference type="InterPro" id="IPR014720">
    <property type="entry name" value="dsRBD_dom"/>
</dbReference>
<name>A0A0K6G4U8_9AGAM</name>
<sequence>MSSNIWTLQPDSDHNCLERLNEWAQRFKAEIYWEEKQVMTDERALVWETTPWIRGVKMADCTGRGSSKPKAKNDAAQKLSEKGKLTR</sequence>
<keyword evidence="4" id="KW-1185">Reference proteome</keyword>
<evidence type="ECO:0000256" key="1">
    <source>
        <dbReference type="SAM" id="MobiDB-lite"/>
    </source>
</evidence>
<dbReference type="Pfam" id="PF00035">
    <property type="entry name" value="dsrm"/>
    <property type="match status" value="1"/>
</dbReference>
<dbReference type="Proteomes" id="UP000044841">
    <property type="component" value="Unassembled WGS sequence"/>
</dbReference>